<keyword evidence="2 5" id="KW-0808">Transferase</keyword>
<dbReference type="OrthoDB" id="9810929at2"/>
<organism evidence="5 6">
    <name type="scientific">Bifidobacterium myosotis</name>
    <dbReference type="NCBI Taxonomy" id="1630166"/>
    <lineage>
        <taxon>Bacteria</taxon>
        <taxon>Bacillati</taxon>
        <taxon>Actinomycetota</taxon>
        <taxon>Actinomycetes</taxon>
        <taxon>Bifidobacteriales</taxon>
        <taxon>Bifidobacteriaceae</taxon>
        <taxon>Bifidobacterium</taxon>
    </lineage>
</organism>
<dbReference type="InterPro" id="IPR028098">
    <property type="entry name" value="Glyco_trans_4-like_N"/>
</dbReference>
<gene>
    <name evidence="5" type="ORF">BMYO_0236</name>
</gene>
<keyword evidence="1" id="KW-0328">Glycosyltransferase</keyword>
<sequence length="398" mass="44835">MSMKTVLMIPPQFLPVPAVRGGAVEQLCTRLIEGNERAPRFDIEVLSCRDERLDDSSYSHTRITQVSPGLADRVCSRIHNKITYVTGRRRYLTPSDLWIMRKVLFGHYDVLLVENDMLICDRIARIRKRARLVYHMHNGYDGSSKTPELVRRIMPHVDSFVVISDYLKRIVMEAAASDKMRVLPNAIDIARFRSEGDRTEERARLGIAADDVVFVYSGRITREKGVRELIAAYVDFADATSRQTKLLIVGKSWFGNTSDADPYVDTLKTMCEGRDDIIFTGFVQPADMPKVLSAADVAVIPSRWEEPFGLVVLEAMAANLLIIATRSGAIPEIVSDESALLVDNDDETIVAGLREAMRRSLDSDVRQSKTDAARRTLDESPDYDVSNYFNNFCKEAFG</sequence>
<proteinExistence type="predicted"/>
<dbReference type="InterPro" id="IPR050194">
    <property type="entry name" value="Glycosyltransferase_grp1"/>
</dbReference>
<dbReference type="PANTHER" id="PTHR45947">
    <property type="entry name" value="SULFOQUINOVOSYL TRANSFERASE SQD2"/>
    <property type="match status" value="1"/>
</dbReference>
<name>A0A261FRA6_9BIFI</name>
<comment type="caution">
    <text evidence="5">The sequence shown here is derived from an EMBL/GenBank/DDBJ whole genome shotgun (WGS) entry which is preliminary data.</text>
</comment>
<dbReference type="CDD" id="cd03801">
    <property type="entry name" value="GT4_PimA-like"/>
    <property type="match status" value="1"/>
</dbReference>
<evidence type="ECO:0000256" key="2">
    <source>
        <dbReference type="ARBA" id="ARBA00022679"/>
    </source>
</evidence>
<evidence type="ECO:0000313" key="5">
    <source>
        <dbReference type="EMBL" id="OZG61722.1"/>
    </source>
</evidence>
<feature type="domain" description="Glycosyltransferase subfamily 4-like N-terminal" evidence="4">
    <location>
        <begin position="72"/>
        <end position="191"/>
    </location>
</feature>
<accession>A0A261FRA6</accession>
<dbReference type="GO" id="GO:0016757">
    <property type="term" value="F:glycosyltransferase activity"/>
    <property type="evidence" value="ECO:0007669"/>
    <property type="project" value="UniProtKB-KW"/>
</dbReference>
<feature type="domain" description="Glycosyl transferase family 1" evidence="3">
    <location>
        <begin position="197"/>
        <end position="360"/>
    </location>
</feature>
<dbReference type="EMBL" id="MWWW01000002">
    <property type="protein sequence ID" value="OZG61722.1"/>
    <property type="molecule type" value="Genomic_DNA"/>
</dbReference>
<keyword evidence="6" id="KW-1185">Reference proteome</keyword>
<evidence type="ECO:0000259" key="3">
    <source>
        <dbReference type="Pfam" id="PF00534"/>
    </source>
</evidence>
<protein>
    <submittedName>
        <fullName evidence="5">Glycosyl transferase group 1</fullName>
    </submittedName>
</protein>
<dbReference type="Pfam" id="PF00534">
    <property type="entry name" value="Glycos_transf_1"/>
    <property type="match status" value="1"/>
</dbReference>
<dbReference type="RefSeq" id="WP_094666762.1">
    <property type="nucleotide sequence ID" value="NZ_MWWW01000002.1"/>
</dbReference>
<reference evidence="5 6" key="1">
    <citation type="journal article" date="2017" name="BMC Genomics">
        <title>Comparative genomic and phylogenomic analyses of the Bifidobacteriaceae family.</title>
        <authorList>
            <person name="Lugli G.A."/>
            <person name="Milani C."/>
            <person name="Turroni F."/>
            <person name="Duranti S."/>
            <person name="Mancabelli L."/>
            <person name="Mangifesta M."/>
            <person name="Ferrario C."/>
            <person name="Modesto M."/>
            <person name="Mattarelli P."/>
            <person name="Jiri K."/>
            <person name="van Sinderen D."/>
            <person name="Ventura M."/>
        </authorList>
    </citation>
    <scope>NUCLEOTIDE SEQUENCE [LARGE SCALE GENOMIC DNA]</scope>
    <source>
        <strain evidence="5 6">DSM 100196</strain>
    </source>
</reference>
<evidence type="ECO:0000259" key="4">
    <source>
        <dbReference type="Pfam" id="PF13439"/>
    </source>
</evidence>
<dbReference type="Gene3D" id="3.40.50.2000">
    <property type="entry name" value="Glycogen Phosphorylase B"/>
    <property type="match status" value="2"/>
</dbReference>
<dbReference type="PANTHER" id="PTHR45947:SF3">
    <property type="entry name" value="SULFOQUINOVOSYL TRANSFERASE SQD2"/>
    <property type="match status" value="1"/>
</dbReference>
<dbReference type="Proteomes" id="UP000216871">
    <property type="component" value="Unassembled WGS sequence"/>
</dbReference>
<dbReference type="InterPro" id="IPR001296">
    <property type="entry name" value="Glyco_trans_1"/>
</dbReference>
<dbReference type="AlphaFoldDB" id="A0A261FRA6"/>
<evidence type="ECO:0000313" key="6">
    <source>
        <dbReference type="Proteomes" id="UP000216871"/>
    </source>
</evidence>
<evidence type="ECO:0000256" key="1">
    <source>
        <dbReference type="ARBA" id="ARBA00022676"/>
    </source>
</evidence>
<dbReference type="GO" id="GO:1901137">
    <property type="term" value="P:carbohydrate derivative biosynthetic process"/>
    <property type="evidence" value="ECO:0007669"/>
    <property type="project" value="UniProtKB-ARBA"/>
</dbReference>
<dbReference type="SUPFAM" id="SSF53756">
    <property type="entry name" value="UDP-Glycosyltransferase/glycogen phosphorylase"/>
    <property type="match status" value="1"/>
</dbReference>
<dbReference type="Pfam" id="PF13439">
    <property type="entry name" value="Glyco_transf_4"/>
    <property type="match status" value="1"/>
</dbReference>